<accession>A0A6M8EWM7</accession>
<keyword evidence="5" id="KW-1185">Reference proteome</keyword>
<feature type="DNA-binding region" description="OmpR/PhoB-type" evidence="2">
    <location>
        <begin position="122"/>
        <end position="215"/>
    </location>
</feature>
<organism evidence="4 5">
    <name type="scientific">Arcobacter acticola</name>
    <dbReference type="NCBI Taxonomy" id="1849015"/>
    <lineage>
        <taxon>Bacteria</taxon>
        <taxon>Pseudomonadati</taxon>
        <taxon>Campylobacterota</taxon>
        <taxon>Epsilonproteobacteria</taxon>
        <taxon>Campylobacterales</taxon>
        <taxon>Arcobacteraceae</taxon>
        <taxon>Arcobacter</taxon>
    </lineage>
</organism>
<evidence type="ECO:0000313" key="4">
    <source>
        <dbReference type="EMBL" id="QKE28927.1"/>
    </source>
</evidence>
<dbReference type="GO" id="GO:0006355">
    <property type="term" value="P:regulation of DNA-templated transcription"/>
    <property type="evidence" value="ECO:0007669"/>
    <property type="project" value="InterPro"/>
</dbReference>
<dbReference type="Gene3D" id="1.10.10.10">
    <property type="entry name" value="Winged helix-like DNA-binding domain superfamily/Winged helix DNA-binding domain"/>
    <property type="match status" value="1"/>
</dbReference>
<dbReference type="SMART" id="SM00862">
    <property type="entry name" value="Trans_reg_C"/>
    <property type="match status" value="1"/>
</dbReference>
<dbReference type="RefSeq" id="WP_172126484.1">
    <property type="nucleotide sequence ID" value="NZ_CP042652.1"/>
</dbReference>
<protein>
    <submittedName>
        <fullName evidence="4">Signal transduction response regulator, OmpR family</fullName>
    </submittedName>
</protein>
<dbReference type="PROSITE" id="PS51755">
    <property type="entry name" value="OMPR_PHOB"/>
    <property type="match status" value="1"/>
</dbReference>
<evidence type="ECO:0000256" key="2">
    <source>
        <dbReference type="PROSITE-ProRule" id="PRU01091"/>
    </source>
</evidence>
<reference evidence="4 5" key="1">
    <citation type="submission" date="2019-08" db="EMBL/GenBank/DDBJ databases">
        <title>Complete genome sequence of Arcobacter acticola.</title>
        <authorList>
            <person name="Miller W."/>
        </authorList>
    </citation>
    <scope>NUCLEOTIDE SEQUENCE [LARGE SCALE GENOMIC DNA]</scope>
    <source>
        <strain evidence="4 5">KCTC 52212</strain>
    </source>
</reference>
<evidence type="ECO:0000259" key="3">
    <source>
        <dbReference type="PROSITE" id="PS51755"/>
    </source>
</evidence>
<dbReference type="Proteomes" id="UP000503483">
    <property type="component" value="Chromosome"/>
</dbReference>
<dbReference type="Pfam" id="PF00486">
    <property type="entry name" value="Trans_reg_C"/>
    <property type="match status" value="1"/>
</dbReference>
<dbReference type="InterPro" id="IPR001867">
    <property type="entry name" value="OmpR/PhoB-type_DNA-bd"/>
</dbReference>
<evidence type="ECO:0000256" key="1">
    <source>
        <dbReference type="ARBA" id="ARBA00023125"/>
    </source>
</evidence>
<sequence length="215" mass="25780">MKKLKYLNICYDLQENNEKFYNYLSSYTSNLFKYDNDDELIELINTKEIHLVVTKYNFEILRKIRSLNNQIQIVAFLDELNHTHLLESLEIEYIKFIKSLNCANEIIDTLIHCIENIDSKKSNIIKLGNDFIYDSYNKTLFKNEQIVPLTNKENSFLYFLLRNYTKDINYDEINKEIWKNKMSPDALRSLVKEIRKKTYKDLIKNVSDIGYRVDL</sequence>
<dbReference type="InterPro" id="IPR016032">
    <property type="entry name" value="Sig_transdc_resp-reg_C-effctor"/>
</dbReference>
<keyword evidence="1 2" id="KW-0238">DNA-binding</keyword>
<name>A0A6M8EWM7_9BACT</name>
<dbReference type="AlphaFoldDB" id="A0A6M8EWM7"/>
<dbReference type="GO" id="GO:0003677">
    <property type="term" value="F:DNA binding"/>
    <property type="evidence" value="ECO:0007669"/>
    <property type="project" value="UniProtKB-UniRule"/>
</dbReference>
<dbReference type="KEGG" id="paco:AACT_1776"/>
<evidence type="ECO:0000313" key="5">
    <source>
        <dbReference type="Proteomes" id="UP000503483"/>
    </source>
</evidence>
<dbReference type="GO" id="GO:0000160">
    <property type="term" value="P:phosphorelay signal transduction system"/>
    <property type="evidence" value="ECO:0007669"/>
    <property type="project" value="InterPro"/>
</dbReference>
<proteinExistence type="predicted"/>
<dbReference type="InterPro" id="IPR036388">
    <property type="entry name" value="WH-like_DNA-bd_sf"/>
</dbReference>
<gene>
    <name evidence="4" type="ORF">AACT_1776</name>
</gene>
<dbReference type="EMBL" id="CP042652">
    <property type="protein sequence ID" value="QKE28927.1"/>
    <property type="molecule type" value="Genomic_DNA"/>
</dbReference>
<feature type="domain" description="OmpR/PhoB-type" evidence="3">
    <location>
        <begin position="122"/>
        <end position="215"/>
    </location>
</feature>
<dbReference type="SUPFAM" id="SSF46894">
    <property type="entry name" value="C-terminal effector domain of the bipartite response regulators"/>
    <property type="match status" value="1"/>
</dbReference>